<dbReference type="InterPro" id="IPR038729">
    <property type="entry name" value="Rad50/SbcC_AAA"/>
</dbReference>
<dbReference type="Proteomes" id="UP000003527">
    <property type="component" value="Unassembled WGS sequence"/>
</dbReference>
<dbReference type="AlphaFoldDB" id="G9WUD9"/>
<dbReference type="PANTHER" id="PTHR41259">
    <property type="entry name" value="DOUBLE-STRAND BREAK REPAIR RAD50 ATPASE, PUTATIVE-RELATED"/>
    <property type="match status" value="1"/>
</dbReference>
<sequence>MIITNLEISGFGKFHQFSLDFSPLCNVIYGENEAGKSTLHAFIQGMLYGIPSSPSRKEQFFRHRPFQKDLPFGGKLFFSYQNKSYCLSRDFLSGGNAVILQLDTNTPVSDADCFLEEVLSSFSSESFHNTVFIRQLKSGTDREMVKELQKIFSNMEHSGNMHINPEAAIAYLSEEEKRIQEQIYFQAEKEYSALLGDVKNSQRELCAKEREETPDLISDSASEVKASTSFQEEKNYKDLVENKISAILHLQKEIQTLEEFIHKEGFHSEEEVLNEESTVKQLLSESEALDGPKKQAFLFPFCLLFLSVLFLCYSLLSYLYFYTDYPISGVFAFQIRSVPMLYPAFCLGLFFGIFAFTSFVERKKRIQLEQRQNLFFREIANKRNFAAYAAFSNSSKEEVDESGPSSLFSPYVLDKYYSEVKNNFTLLSEKRAKIEELNTDISALKEEEQKEEERKKRLEEEENVLEEKLRQIGSWQNRAEQIRPSLYDNEKLREKLEAIAEAKERIHALSEEIYQSFAFYLNKETAKILSYITGERYDSLFIDQNLRIFVNTKEKMLPLEQASTGTIDQLYLSLRLAMAKLLQKERKEYLPLLFDDSFAMYDENRLAAALSFVNKAYPAQILLFTCHKREAEVLQQLDIPFHMRSL</sequence>
<keyword evidence="1" id="KW-0175">Coiled coil</keyword>
<dbReference type="HOGENOM" id="CLU_018670_0_0_9"/>
<evidence type="ECO:0000256" key="2">
    <source>
        <dbReference type="SAM" id="Phobius"/>
    </source>
</evidence>
<dbReference type="Gene3D" id="3.40.50.300">
    <property type="entry name" value="P-loop containing nucleotide triphosphate hydrolases"/>
    <property type="match status" value="2"/>
</dbReference>
<organism evidence="4 5">
    <name type="scientific">Oribacterium asaccharolyticum ACB7</name>
    <dbReference type="NCBI Taxonomy" id="796944"/>
    <lineage>
        <taxon>Bacteria</taxon>
        <taxon>Bacillati</taxon>
        <taxon>Bacillota</taxon>
        <taxon>Clostridia</taxon>
        <taxon>Lachnospirales</taxon>
        <taxon>Lachnospiraceae</taxon>
        <taxon>Oribacterium</taxon>
    </lineage>
</organism>
<dbReference type="GO" id="GO:0016887">
    <property type="term" value="F:ATP hydrolysis activity"/>
    <property type="evidence" value="ECO:0007669"/>
    <property type="project" value="InterPro"/>
</dbReference>
<feature type="transmembrane region" description="Helical" evidence="2">
    <location>
        <begin position="297"/>
        <end position="321"/>
    </location>
</feature>
<evidence type="ECO:0000256" key="1">
    <source>
        <dbReference type="SAM" id="Coils"/>
    </source>
</evidence>
<evidence type="ECO:0000313" key="5">
    <source>
        <dbReference type="Proteomes" id="UP000003527"/>
    </source>
</evidence>
<gene>
    <name evidence="4" type="ORF">HMPREF9624_00649</name>
</gene>
<keyword evidence="2" id="KW-1133">Transmembrane helix</keyword>
<dbReference type="PATRIC" id="fig|796944.3.peg.1363"/>
<dbReference type="PANTHER" id="PTHR41259:SF1">
    <property type="entry name" value="DOUBLE-STRAND BREAK REPAIR RAD50 ATPASE, PUTATIVE-RELATED"/>
    <property type="match status" value="1"/>
</dbReference>
<keyword evidence="5" id="KW-1185">Reference proteome</keyword>
<keyword evidence="2" id="KW-0812">Transmembrane</keyword>
<reference evidence="4 5" key="1">
    <citation type="submission" date="2011-08" db="EMBL/GenBank/DDBJ databases">
        <title>The Genome Sequence of Oribacterium sp. ACB7.</title>
        <authorList>
            <consortium name="The Broad Institute Genome Sequencing Platform"/>
            <person name="Earl A."/>
            <person name="Ward D."/>
            <person name="Feldgarden M."/>
            <person name="Gevers D."/>
            <person name="Sizova M."/>
            <person name="Hazen A."/>
            <person name="Epstein S."/>
            <person name="Young S.K."/>
            <person name="Zeng Q."/>
            <person name="Gargeya S."/>
            <person name="Fitzgerald M."/>
            <person name="Haas B."/>
            <person name="Abouelleil A."/>
            <person name="Alvarado L."/>
            <person name="Arachchi H.M."/>
            <person name="Berlin A."/>
            <person name="Brown A."/>
            <person name="Chapman S.B."/>
            <person name="Chen Z."/>
            <person name="Dunbar C."/>
            <person name="Freedman E."/>
            <person name="Gearin G."/>
            <person name="Gellesch M."/>
            <person name="Goldberg J."/>
            <person name="Griggs A."/>
            <person name="Gujja S."/>
            <person name="Heiman D."/>
            <person name="Howarth C."/>
            <person name="Larson L."/>
            <person name="Lui A."/>
            <person name="MacDonald P.J.P."/>
            <person name="Montmayeur A."/>
            <person name="Murphy C."/>
            <person name="Neiman D."/>
            <person name="Pearson M."/>
            <person name="Priest M."/>
            <person name="Roberts A."/>
            <person name="Saif S."/>
            <person name="Shea T."/>
            <person name="Shenoy N."/>
            <person name="Sisk P."/>
            <person name="Stolte C."/>
            <person name="Sykes S."/>
            <person name="Wortman J."/>
            <person name="Nusbaum C."/>
            <person name="Birren B."/>
        </authorList>
    </citation>
    <scope>NUCLEOTIDE SEQUENCE [LARGE SCALE GENOMIC DNA]</scope>
    <source>
        <strain evidence="4 5">ACB7</strain>
    </source>
</reference>
<comment type="caution">
    <text evidence="4">The sequence shown here is derived from an EMBL/GenBank/DDBJ whole genome shotgun (WGS) entry which is preliminary data.</text>
</comment>
<dbReference type="RefSeq" id="WP_009536522.1">
    <property type="nucleotide sequence ID" value="NZ_JH414504.1"/>
</dbReference>
<accession>G9WUD9</accession>
<feature type="domain" description="Rad50/SbcC-type AAA" evidence="3">
    <location>
        <begin position="6"/>
        <end position="259"/>
    </location>
</feature>
<dbReference type="Pfam" id="PF13476">
    <property type="entry name" value="AAA_23"/>
    <property type="match status" value="1"/>
</dbReference>
<name>G9WUD9_9FIRM</name>
<evidence type="ECO:0000259" key="3">
    <source>
        <dbReference type="Pfam" id="PF13476"/>
    </source>
</evidence>
<feature type="coiled-coil region" evidence="1">
    <location>
        <begin position="427"/>
        <end position="512"/>
    </location>
</feature>
<dbReference type="EMBL" id="AFZD01000016">
    <property type="protein sequence ID" value="EHL12342.1"/>
    <property type="molecule type" value="Genomic_DNA"/>
</dbReference>
<protein>
    <recommendedName>
        <fullName evidence="3">Rad50/SbcC-type AAA domain-containing protein</fullName>
    </recommendedName>
</protein>
<dbReference type="SUPFAM" id="SSF52540">
    <property type="entry name" value="P-loop containing nucleoside triphosphate hydrolases"/>
    <property type="match status" value="1"/>
</dbReference>
<feature type="transmembrane region" description="Helical" evidence="2">
    <location>
        <begin position="341"/>
        <end position="360"/>
    </location>
</feature>
<dbReference type="InterPro" id="IPR027417">
    <property type="entry name" value="P-loop_NTPase"/>
</dbReference>
<evidence type="ECO:0000313" key="4">
    <source>
        <dbReference type="EMBL" id="EHL12342.1"/>
    </source>
</evidence>
<keyword evidence="2" id="KW-0472">Membrane</keyword>
<dbReference type="GO" id="GO:0006302">
    <property type="term" value="P:double-strand break repair"/>
    <property type="evidence" value="ECO:0007669"/>
    <property type="project" value="InterPro"/>
</dbReference>
<proteinExistence type="predicted"/>